<evidence type="ECO:0000256" key="4">
    <source>
        <dbReference type="ARBA" id="ARBA00022771"/>
    </source>
</evidence>
<dbReference type="InterPro" id="IPR001841">
    <property type="entry name" value="Znf_RING"/>
</dbReference>
<evidence type="ECO:0000313" key="14">
    <source>
        <dbReference type="Proteomes" id="UP000823749"/>
    </source>
</evidence>
<name>A0AAV6I6D6_9ERIC</name>
<comment type="similarity">
    <text evidence="8">Belongs to the RING-type zinc finger family. ATL subfamily.</text>
</comment>
<dbReference type="InterPro" id="IPR013083">
    <property type="entry name" value="Znf_RING/FYVE/PHD"/>
</dbReference>
<feature type="transmembrane region" description="Helical" evidence="11">
    <location>
        <begin position="288"/>
        <end position="311"/>
    </location>
</feature>
<evidence type="ECO:0000256" key="3">
    <source>
        <dbReference type="ARBA" id="ARBA00022723"/>
    </source>
</evidence>
<evidence type="ECO:0000256" key="7">
    <source>
        <dbReference type="ARBA" id="ARBA00023136"/>
    </source>
</evidence>
<dbReference type="SMART" id="SM00184">
    <property type="entry name" value="RING"/>
    <property type="match status" value="3"/>
</dbReference>
<evidence type="ECO:0000313" key="13">
    <source>
        <dbReference type="EMBL" id="KAG5522909.1"/>
    </source>
</evidence>
<comment type="caution">
    <text evidence="13">The sequence shown here is derived from an EMBL/GenBank/DDBJ whole genome shotgun (WGS) entry which is preliminary data.</text>
</comment>
<sequence>MMLDVVVSVILFFIAIAVLVTIHLCIVGRAFRRGAFDVNATNNVVQRIGSRNPNMSFDDIRRLPSFDYKVGEDRGKVIIPVDCAVCLENFKVGETCRLLPNCNHSFHAQCIDSWLSKTAICPVCRADANLAKVGEQSRSSSDHQVGVESIRAEAKLNGNDNGVPFVGTEGNKRRSTGEKGIYSKLLKLLLNNQGRGAFDNNAGTIVVQSSSSRRPNMSLDDIKKLPSFDYKVEEEERGKSSDQMECAVCLESFKVGEMCRVLVGDLHRRKSDDFELIMFSEYLQINTIGMDIAVSVILLFAGIAVMVSIHVCIVGRAFRRDGFDNPDDIIGRLSGSRRPNMSSDDIGKLSSFDYKLEEKRRKSSHMECAICLECFKEGEMCRLLPNCQHSFHAQCIDSWLLKAAICPVCRADANLANTEEQRVGLGHISILFCHIQELNKNNENILSLVCLYRVSVGDLHQRKSDDFELIKFSDRICIVTRGSRGGFDINPANTVGRLSSRRPNMSSDDIGKLPSFDYKLEEKRRKSNHMECAICLESFKEGEMCRLLPNCQHSFHAQCIDSWLLKAAICPVCRADANLVNTEEQSRNPGEVGVDSTHLSSRDEDESRPYCPSDDAE</sequence>
<feature type="domain" description="RING-type" evidence="12">
    <location>
        <begin position="83"/>
        <end position="125"/>
    </location>
</feature>
<organism evidence="13 14">
    <name type="scientific">Rhododendron griersonianum</name>
    <dbReference type="NCBI Taxonomy" id="479676"/>
    <lineage>
        <taxon>Eukaryota</taxon>
        <taxon>Viridiplantae</taxon>
        <taxon>Streptophyta</taxon>
        <taxon>Embryophyta</taxon>
        <taxon>Tracheophyta</taxon>
        <taxon>Spermatophyta</taxon>
        <taxon>Magnoliopsida</taxon>
        <taxon>eudicotyledons</taxon>
        <taxon>Gunneridae</taxon>
        <taxon>Pentapetalae</taxon>
        <taxon>asterids</taxon>
        <taxon>Ericales</taxon>
        <taxon>Ericaceae</taxon>
        <taxon>Ericoideae</taxon>
        <taxon>Rhodoreae</taxon>
        <taxon>Rhododendron</taxon>
    </lineage>
</organism>
<dbReference type="EMBL" id="JACTNZ010000012">
    <property type="protein sequence ID" value="KAG5522909.1"/>
    <property type="molecule type" value="Genomic_DNA"/>
</dbReference>
<evidence type="ECO:0000256" key="8">
    <source>
        <dbReference type="ARBA" id="ARBA00024209"/>
    </source>
</evidence>
<comment type="subcellular location">
    <subcellularLocation>
        <location evidence="1">Membrane</location>
    </subcellularLocation>
</comment>
<dbReference type="CDD" id="cd16454">
    <property type="entry name" value="RING-H2_PA-TM-RING"/>
    <property type="match status" value="2"/>
</dbReference>
<keyword evidence="6 11" id="KW-1133">Transmembrane helix</keyword>
<dbReference type="GO" id="GO:0008270">
    <property type="term" value="F:zinc ion binding"/>
    <property type="evidence" value="ECO:0007669"/>
    <property type="project" value="UniProtKB-KW"/>
</dbReference>
<feature type="domain" description="RING-type" evidence="12">
    <location>
        <begin position="368"/>
        <end position="410"/>
    </location>
</feature>
<dbReference type="Gene3D" id="3.30.40.10">
    <property type="entry name" value="Zinc/RING finger domain, C3HC4 (zinc finger)"/>
    <property type="match status" value="3"/>
</dbReference>
<gene>
    <name evidence="13" type="ORF">RHGRI_034905</name>
</gene>
<dbReference type="SUPFAM" id="SSF57850">
    <property type="entry name" value="RING/U-box"/>
    <property type="match status" value="3"/>
</dbReference>
<evidence type="ECO:0000256" key="11">
    <source>
        <dbReference type="SAM" id="Phobius"/>
    </source>
</evidence>
<evidence type="ECO:0000256" key="5">
    <source>
        <dbReference type="ARBA" id="ARBA00022833"/>
    </source>
</evidence>
<accession>A0AAV6I6D6</accession>
<evidence type="ECO:0000256" key="1">
    <source>
        <dbReference type="ARBA" id="ARBA00004370"/>
    </source>
</evidence>
<proteinExistence type="inferred from homology"/>
<dbReference type="PROSITE" id="PS50089">
    <property type="entry name" value="ZF_RING_2"/>
    <property type="match status" value="3"/>
</dbReference>
<dbReference type="PANTHER" id="PTHR46539">
    <property type="entry name" value="E3 UBIQUITIN-PROTEIN LIGASE ATL42"/>
    <property type="match status" value="1"/>
</dbReference>
<keyword evidence="14" id="KW-1185">Reference proteome</keyword>
<feature type="domain" description="RING-type" evidence="12">
    <location>
        <begin position="532"/>
        <end position="574"/>
    </location>
</feature>
<keyword evidence="5" id="KW-0862">Zinc</keyword>
<dbReference type="Proteomes" id="UP000823749">
    <property type="component" value="Chromosome 12"/>
</dbReference>
<keyword evidence="3" id="KW-0479">Metal-binding</keyword>
<evidence type="ECO:0000259" key="12">
    <source>
        <dbReference type="PROSITE" id="PS50089"/>
    </source>
</evidence>
<dbReference type="CDD" id="cd16461">
    <property type="entry name" value="RING-H2_EL5-like"/>
    <property type="match status" value="1"/>
</dbReference>
<evidence type="ECO:0000256" key="2">
    <source>
        <dbReference type="ARBA" id="ARBA00022692"/>
    </source>
</evidence>
<protein>
    <recommendedName>
        <fullName evidence="12">RING-type domain-containing protein</fullName>
    </recommendedName>
</protein>
<dbReference type="Pfam" id="PF13639">
    <property type="entry name" value="zf-RING_2"/>
    <property type="match status" value="3"/>
</dbReference>
<reference evidence="13" key="1">
    <citation type="submission" date="2020-08" db="EMBL/GenBank/DDBJ databases">
        <title>Plant Genome Project.</title>
        <authorList>
            <person name="Zhang R.-G."/>
        </authorList>
    </citation>
    <scope>NUCLEOTIDE SEQUENCE</scope>
    <source>
        <strain evidence="13">WSP0</strain>
        <tissue evidence="13">Leaf</tissue>
    </source>
</reference>
<keyword evidence="7 11" id="KW-0472">Membrane</keyword>
<feature type="region of interest" description="Disordered" evidence="10">
    <location>
        <begin position="583"/>
        <end position="617"/>
    </location>
</feature>
<evidence type="ECO:0000256" key="9">
    <source>
        <dbReference type="PROSITE-ProRule" id="PRU00175"/>
    </source>
</evidence>
<dbReference type="PANTHER" id="PTHR46539:SF9">
    <property type="entry name" value="RING-H2 FINGER PROTEIN ATL56"/>
    <property type="match status" value="1"/>
</dbReference>
<dbReference type="AlphaFoldDB" id="A0AAV6I6D6"/>
<keyword evidence="2 11" id="KW-0812">Transmembrane</keyword>
<keyword evidence="4 9" id="KW-0863">Zinc-finger</keyword>
<feature type="transmembrane region" description="Helical" evidence="11">
    <location>
        <begin position="6"/>
        <end position="27"/>
    </location>
</feature>
<dbReference type="GO" id="GO:0016020">
    <property type="term" value="C:membrane"/>
    <property type="evidence" value="ECO:0007669"/>
    <property type="project" value="UniProtKB-SubCell"/>
</dbReference>
<evidence type="ECO:0000256" key="6">
    <source>
        <dbReference type="ARBA" id="ARBA00022989"/>
    </source>
</evidence>
<evidence type="ECO:0000256" key="10">
    <source>
        <dbReference type="SAM" id="MobiDB-lite"/>
    </source>
</evidence>